<evidence type="ECO:0000256" key="3">
    <source>
        <dbReference type="ARBA" id="ARBA00022598"/>
    </source>
</evidence>
<dbReference type="InterPro" id="IPR023213">
    <property type="entry name" value="CAT-like_dom_sf"/>
</dbReference>
<comment type="pathway">
    <text evidence="2">Siderophore biosynthesis.</text>
</comment>
<dbReference type="InterPro" id="IPR013217">
    <property type="entry name" value="Methyltransf_12"/>
</dbReference>
<dbReference type="Pfam" id="PF00668">
    <property type="entry name" value="Condensation"/>
    <property type="match status" value="1"/>
</dbReference>
<dbReference type="PROSITE" id="PS00455">
    <property type="entry name" value="AMP_BINDING"/>
    <property type="match status" value="1"/>
</dbReference>
<dbReference type="InterPro" id="IPR041464">
    <property type="entry name" value="TubC_N"/>
</dbReference>
<dbReference type="Pfam" id="PF00501">
    <property type="entry name" value="AMP-binding"/>
    <property type="match status" value="1"/>
</dbReference>
<sequence>MDIIEIIEECIKRGIQLWTENGSLHFKSPAGALDKQLKENLKKLKPEIINYLEEQKKNKIQSMEEEKYDDFPITDIQSAYLVGRNKAYLYGGIGCKIYSEFMTKFTDRDRFLEAANKLIERHEMLRVHISKEGKQSYLKQLVEKPVCVYDLSDESQEEKDNITTEIRNKIKFKQYDPQKDVLFDIGLCILNDTEGILYLSLDMLIGDFVSIDIIIKDLKKLYEGEKLAPLTITFRDFIMYKNKEKKTMEFRSMYENDKNYWLNRIDTLPTELELPKNEQQDIIERGRFYHKEYLIYNEEWQKAETLSRKYGVTLTSVILAAYSSVLSRWSKNKDFLINITTLNRPAIHTQINNIIGDFTTTTLFEVKNSKGLSFIDKVKAVQEQLFEDLEHNLFNGVSVLRELNRKNKGSLAPYVFTSTIGEDSKESALSKVKLLYKISQTPQVLIDCQISRQSEGVMINWDIREGVFLNEVIDDMFEVFKNTLTNCLKDDTNWEKEINLNLPERTQLTRKNVNATEKDYPKENLLSGIYNSFRTHPKKSAVIFDGRSYSYEEVQSYAAFIQGKLEKNRIQSGDRVGILLEKGIWQIASVIAVLSMGGVYIPIDIAQPWSRQEKIIDQAGIKINIVKEEINAKNTNNILISKEEVISSAREFKYKEIDPEMAAYVIFTSGSTGTPKGVGMSHAAAMNTITDMCEKFKITSNDTFLGLANLYFDLSVFDIFAALSVGGTLVVSLESRKKEVSQWAALCHENNVTILNMVPAQMEMYNAYLEADDKNSDNVLRLVLLSGDWIPVNLIKKIHSRFLNTQCIALGGATEAGIWSIYYETEKLESTDKNVPYGIPLSNQKFYILDENDNCCPNYVIGEICIGGDSLAEGYLNDEILTKEKFEFVLSVGERIYRTGDLGRYRADGAIEFIGRKDTQIKINGYRVELGEVENALKKHMEIENAVVLKESDTNLVGYVKTVENTNVEDRLEERTIDEGKELDIDFSQGDLKAWIEEADKTSLSYIIKTLLQAGIFKDTMHKYSFGEIGRALNIKPKYTQLLHRWLNALIKNRFINSDGNLYYTEKCYSADIAEVQEEKWRGVDRKIHYSDVMMKYMHDSASLLKEILCGEIHPHNLLFPQGKLDIAYATYKDNVVNSNINKVIQIEITNHIKNIQKKKDEIRILEVGAGVGGVSLELIKNLKEYDVEYYFTDVSNFFFNEARENLKDYPWVVYKLYDINKANWEQGFGNEEFDVIVCANVLHNASELGKTLKNLKDMLYIDGEILIIEEVKERYALLTSVEFEFAETAQTYEDGRDSSNTIFIPYEEWNNKVKELNGDIVLTYPRKNDKLYPSGQELMVVEFNEEHKLKDKNIQEYLKNQVPEYMVPGKIIFLNEFPMTNNGKIDRKILKNSLSYYEDQVKENTIHEELDSLELQIKNIWCEVIGCKNIRKDDDFYSIGGDSLLVSQVTSRMLQKIKEAEGWEWDRLMVELMKNATISGIASSLRDNKDKKTESVQRNSNVSPLVKFKEAEGIPEVTRVLFHAGTGTLSSYKELLPYLAQQCAENESLLGFNFGNAEDYLKRSIDTLLIDSAKSYADILMEQESQKFELIGYCVGGWIALETAKILVEKGIEVSKITIISSSLCGHNFDNDLLLERAFGISIGADVERAEYRGSNKDIQEALSVIKAGHEERGITTEELCNLSGEHKEIGAGFEKLSKMKQRDRLKYIYETLPKSEDSDGNIEMFELLYRLFSHSFRGAMRYKPSGYVGDVHAIFVEDDTKHFFPVKNISNKDLWSGIVLGNLKIDYIPGEHGNCLKEPNVKTVAELIK</sequence>
<dbReference type="CDD" id="cd02440">
    <property type="entry name" value="AdoMet_MTases"/>
    <property type="match status" value="1"/>
</dbReference>
<dbReference type="Gene3D" id="3.30.559.30">
    <property type="entry name" value="Nonribosomal peptide synthetase, condensation domain"/>
    <property type="match status" value="1"/>
</dbReference>
<gene>
    <name evidence="5" type="primary">mbtB_1</name>
    <name evidence="5" type="ORF">CLPUN_49030</name>
</gene>
<dbReference type="InterPro" id="IPR009081">
    <property type="entry name" value="PP-bd_ACP"/>
</dbReference>
<dbReference type="GO" id="GO:0043041">
    <property type="term" value="P:amino acid activation for nonribosomal peptide biosynthetic process"/>
    <property type="evidence" value="ECO:0007669"/>
    <property type="project" value="TreeGrafter"/>
</dbReference>
<evidence type="ECO:0000313" key="5">
    <source>
        <dbReference type="EMBL" id="OOM71664.1"/>
    </source>
</evidence>
<dbReference type="Pfam" id="PF08242">
    <property type="entry name" value="Methyltransf_12"/>
    <property type="match status" value="1"/>
</dbReference>
<dbReference type="Gene3D" id="1.10.1200.10">
    <property type="entry name" value="ACP-like"/>
    <property type="match status" value="1"/>
</dbReference>
<dbReference type="PROSITE" id="PS50075">
    <property type="entry name" value="CARRIER"/>
    <property type="match status" value="1"/>
</dbReference>
<dbReference type="CDD" id="cd19535">
    <property type="entry name" value="Cyc_NRPS"/>
    <property type="match status" value="1"/>
</dbReference>
<keyword evidence="3 5" id="KW-0436">Ligase</keyword>
<dbReference type="SUPFAM" id="SSF53335">
    <property type="entry name" value="S-adenosyl-L-methionine-dependent methyltransferases"/>
    <property type="match status" value="1"/>
</dbReference>
<dbReference type="InterPro" id="IPR020845">
    <property type="entry name" value="AMP-binding_CS"/>
</dbReference>
<dbReference type="STRING" id="29367.CLPUN_49030"/>
<dbReference type="InterPro" id="IPR045851">
    <property type="entry name" value="AMP-bd_C_sf"/>
</dbReference>
<reference evidence="5 6" key="1">
    <citation type="submission" date="2016-05" db="EMBL/GenBank/DDBJ databases">
        <title>Microbial solvent formation.</title>
        <authorList>
            <person name="Poehlein A."/>
            <person name="Montoya Solano J.D."/>
            <person name="Flitsch S."/>
            <person name="Krabben P."/>
            <person name="Duerre P."/>
            <person name="Daniel R."/>
        </authorList>
    </citation>
    <scope>NUCLEOTIDE SEQUENCE [LARGE SCALE GENOMIC DNA]</scope>
    <source>
        <strain evidence="5 6">DSM 2619</strain>
    </source>
</reference>
<feature type="domain" description="Carrier" evidence="4">
    <location>
        <begin position="1409"/>
        <end position="1490"/>
    </location>
</feature>
<accession>A0A1S8T223</accession>
<dbReference type="GO" id="GO:0016874">
    <property type="term" value="F:ligase activity"/>
    <property type="evidence" value="ECO:0007669"/>
    <property type="project" value="UniProtKB-KW"/>
</dbReference>
<organism evidence="5 6">
    <name type="scientific">Clostridium puniceum</name>
    <dbReference type="NCBI Taxonomy" id="29367"/>
    <lineage>
        <taxon>Bacteria</taxon>
        <taxon>Bacillati</taxon>
        <taxon>Bacillota</taxon>
        <taxon>Clostridia</taxon>
        <taxon>Eubacteriales</taxon>
        <taxon>Clostridiaceae</taxon>
        <taxon>Clostridium</taxon>
    </lineage>
</organism>
<dbReference type="RefSeq" id="WP_077849802.1">
    <property type="nucleotide sequence ID" value="NZ_LZZM01000228.1"/>
</dbReference>
<dbReference type="GO" id="GO:0008610">
    <property type="term" value="P:lipid biosynthetic process"/>
    <property type="evidence" value="ECO:0007669"/>
    <property type="project" value="UniProtKB-ARBA"/>
</dbReference>
<dbReference type="Pfam" id="PF18563">
    <property type="entry name" value="TubC_N"/>
    <property type="match status" value="1"/>
</dbReference>
<dbReference type="SUPFAM" id="SSF47336">
    <property type="entry name" value="ACP-like"/>
    <property type="match status" value="1"/>
</dbReference>
<dbReference type="InterPro" id="IPR000873">
    <property type="entry name" value="AMP-dep_synth/lig_dom"/>
</dbReference>
<dbReference type="Gene3D" id="3.40.50.12780">
    <property type="entry name" value="N-terminal domain of ligase-like"/>
    <property type="match status" value="1"/>
</dbReference>
<dbReference type="InterPro" id="IPR029063">
    <property type="entry name" value="SAM-dependent_MTases_sf"/>
</dbReference>
<dbReference type="SUPFAM" id="SSF52777">
    <property type="entry name" value="CoA-dependent acyltransferases"/>
    <property type="match status" value="2"/>
</dbReference>
<keyword evidence="6" id="KW-1185">Reference proteome</keyword>
<evidence type="ECO:0000259" key="4">
    <source>
        <dbReference type="PROSITE" id="PS50075"/>
    </source>
</evidence>
<protein>
    <submittedName>
        <fullName evidence="5">Phenyloxazoline synthase MbtB</fullName>
        <ecNumber evidence="5">6.3.2.-</ecNumber>
    </submittedName>
</protein>
<dbReference type="GO" id="GO:0005737">
    <property type="term" value="C:cytoplasm"/>
    <property type="evidence" value="ECO:0007669"/>
    <property type="project" value="TreeGrafter"/>
</dbReference>
<dbReference type="InterPro" id="IPR044894">
    <property type="entry name" value="TubC_N_sf"/>
</dbReference>
<name>A0A1S8T223_9CLOT</name>
<comment type="cofactor">
    <cofactor evidence="1">
        <name>pantetheine 4'-phosphate</name>
        <dbReference type="ChEBI" id="CHEBI:47942"/>
    </cofactor>
</comment>
<dbReference type="SUPFAM" id="SSF53474">
    <property type="entry name" value="alpha/beta-Hydrolases"/>
    <property type="match status" value="1"/>
</dbReference>
<dbReference type="InterPro" id="IPR001242">
    <property type="entry name" value="Condensation_dom"/>
</dbReference>
<dbReference type="EC" id="6.3.2.-" evidence="5"/>
<dbReference type="GO" id="GO:0031177">
    <property type="term" value="F:phosphopantetheine binding"/>
    <property type="evidence" value="ECO:0007669"/>
    <property type="project" value="TreeGrafter"/>
</dbReference>
<evidence type="ECO:0000313" key="6">
    <source>
        <dbReference type="Proteomes" id="UP000190890"/>
    </source>
</evidence>
<dbReference type="NCBIfam" id="TIGR01733">
    <property type="entry name" value="AA-adenyl-dom"/>
    <property type="match status" value="1"/>
</dbReference>
<dbReference type="InterPro" id="IPR057737">
    <property type="entry name" value="Condensation_MtbB-like"/>
</dbReference>
<dbReference type="Pfam" id="PF00975">
    <property type="entry name" value="Thioesterase"/>
    <property type="match status" value="1"/>
</dbReference>
<dbReference type="InterPro" id="IPR001031">
    <property type="entry name" value="Thioesterase"/>
</dbReference>
<dbReference type="Pfam" id="PF00550">
    <property type="entry name" value="PP-binding"/>
    <property type="match status" value="1"/>
</dbReference>
<dbReference type="PANTHER" id="PTHR45527">
    <property type="entry name" value="NONRIBOSOMAL PEPTIDE SYNTHETASE"/>
    <property type="match status" value="1"/>
</dbReference>
<dbReference type="SUPFAM" id="SSF56801">
    <property type="entry name" value="Acetyl-CoA synthetase-like"/>
    <property type="match status" value="1"/>
</dbReference>
<dbReference type="PANTHER" id="PTHR45527:SF10">
    <property type="entry name" value="PYOCHELIN SYNTHASE PCHF"/>
    <property type="match status" value="1"/>
</dbReference>
<dbReference type="Gene3D" id="3.40.50.150">
    <property type="entry name" value="Vaccinia Virus protein VP39"/>
    <property type="match status" value="1"/>
</dbReference>
<dbReference type="Gene3D" id="3.40.50.1820">
    <property type="entry name" value="alpha/beta hydrolase"/>
    <property type="match status" value="1"/>
</dbReference>
<dbReference type="Proteomes" id="UP000190890">
    <property type="component" value="Unassembled WGS sequence"/>
</dbReference>
<dbReference type="OrthoDB" id="51171at2"/>
<dbReference type="InterPro" id="IPR036736">
    <property type="entry name" value="ACP-like_sf"/>
</dbReference>
<dbReference type="Gene3D" id="3.30.300.30">
    <property type="match status" value="2"/>
</dbReference>
<dbReference type="GO" id="GO:0009403">
    <property type="term" value="P:toxin biosynthetic process"/>
    <property type="evidence" value="ECO:0007669"/>
    <property type="project" value="UniProtKB-ARBA"/>
</dbReference>
<proteinExistence type="predicted"/>
<dbReference type="EMBL" id="LZZM01000228">
    <property type="protein sequence ID" value="OOM71664.1"/>
    <property type="molecule type" value="Genomic_DNA"/>
</dbReference>
<dbReference type="Gene3D" id="3.30.559.10">
    <property type="entry name" value="Chloramphenicol acetyltransferase-like domain"/>
    <property type="match status" value="1"/>
</dbReference>
<evidence type="ECO:0000256" key="1">
    <source>
        <dbReference type="ARBA" id="ARBA00001957"/>
    </source>
</evidence>
<dbReference type="InterPro" id="IPR029058">
    <property type="entry name" value="AB_hydrolase_fold"/>
</dbReference>
<comment type="caution">
    <text evidence="5">The sequence shown here is derived from an EMBL/GenBank/DDBJ whole genome shotgun (WGS) entry which is preliminary data.</text>
</comment>
<dbReference type="InterPro" id="IPR010071">
    <property type="entry name" value="AA_adenyl_dom"/>
</dbReference>
<dbReference type="InterPro" id="IPR042099">
    <property type="entry name" value="ANL_N_sf"/>
</dbReference>
<dbReference type="Gene3D" id="1.10.10.1830">
    <property type="entry name" value="Non-ribosomal peptide synthase, adenylation domain"/>
    <property type="match status" value="1"/>
</dbReference>
<evidence type="ECO:0000256" key="2">
    <source>
        <dbReference type="ARBA" id="ARBA00004924"/>
    </source>
</evidence>